<protein>
    <recommendedName>
        <fullName evidence="3">N-acylneuraminate cytidylyltransferase</fullName>
    </recommendedName>
</protein>
<dbReference type="InterPro" id="IPR029044">
    <property type="entry name" value="Nucleotide-diphossugar_trans"/>
</dbReference>
<proteinExistence type="predicted"/>
<evidence type="ECO:0000313" key="1">
    <source>
        <dbReference type="EMBL" id="KZN44376.1"/>
    </source>
</evidence>
<sequence>MIAIIPARGGSKGLPGKNIKDLLGKPMIAYTIEAAKASKHITDIIISTDCEEIYRIAIEHGARETFLRPAELATDEAQAIDNYIYTIDRLEKDFSMNIESFVVLQPTSPLRSTEDIDKSIEVYKNSNARSVISYTEEHHPLTWHKYIKEDGSLENIFEDKLDNRQKFRMSHYPTGAVYVFNTQLIRSRNYFDESTKAYIMPRERSVDIDTEEDFRYAEFLLGRNRDE</sequence>
<dbReference type="InterPro" id="IPR003329">
    <property type="entry name" value="Cytidylyl_trans"/>
</dbReference>
<dbReference type="CDD" id="cd02513">
    <property type="entry name" value="CMP-NeuAc_Synthase"/>
    <property type="match status" value="1"/>
</dbReference>
<name>A0A166ZJG9_9GAMM</name>
<dbReference type="Proteomes" id="UP000076587">
    <property type="component" value="Unassembled WGS sequence"/>
</dbReference>
<reference evidence="1 2" key="1">
    <citation type="submission" date="2013-07" db="EMBL/GenBank/DDBJ databases">
        <title>Comparative Genomic and Metabolomic Analysis of Twelve Strains of Pseudoalteromonas luteoviolacea.</title>
        <authorList>
            <person name="Vynne N.G."/>
            <person name="Mansson M."/>
            <person name="Gram L."/>
        </authorList>
    </citation>
    <scope>NUCLEOTIDE SEQUENCE [LARGE SCALE GENOMIC DNA]</scope>
    <source>
        <strain evidence="1 2">NCIMB 1942</strain>
    </source>
</reference>
<dbReference type="PANTHER" id="PTHR21485:SF6">
    <property type="entry name" value="N-ACYLNEURAMINATE CYTIDYLYLTRANSFERASE-RELATED"/>
    <property type="match status" value="1"/>
</dbReference>
<accession>A0A166ZJG9</accession>
<dbReference type="PANTHER" id="PTHR21485">
    <property type="entry name" value="HAD SUPERFAMILY MEMBERS CMAS AND KDSC"/>
    <property type="match status" value="1"/>
</dbReference>
<evidence type="ECO:0000313" key="2">
    <source>
        <dbReference type="Proteomes" id="UP000076587"/>
    </source>
</evidence>
<dbReference type="AlphaFoldDB" id="A0A166ZJG9"/>
<dbReference type="PATRIC" id="fig|1365253.3.peg.4046"/>
<dbReference type="Gene3D" id="3.90.550.10">
    <property type="entry name" value="Spore Coat Polysaccharide Biosynthesis Protein SpsA, Chain A"/>
    <property type="match status" value="1"/>
</dbReference>
<gene>
    <name evidence="1" type="ORF">N482_16545</name>
</gene>
<dbReference type="Pfam" id="PF02348">
    <property type="entry name" value="CTP_transf_3"/>
    <property type="match status" value="1"/>
</dbReference>
<evidence type="ECO:0008006" key="3">
    <source>
        <dbReference type="Google" id="ProtNLM"/>
    </source>
</evidence>
<dbReference type="InterPro" id="IPR050793">
    <property type="entry name" value="CMP-NeuNAc_synthase"/>
</dbReference>
<dbReference type="OrthoDB" id="9805604at2"/>
<dbReference type="EMBL" id="AUXT01000192">
    <property type="protein sequence ID" value="KZN44376.1"/>
    <property type="molecule type" value="Genomic_DNA"/>
</dbReference>
<dbReference type="GO" id="GO:0008781">
    <property type="term" value="F:N-acylneuraminate cytidylyltransferase activity"/>
    <property type="evidence" value="ECO:0007669"/>
    <property type="project" value="TreeGrafter"/>
</dbReference>
<comment type="caution">
    <text evidence="1">The sequence shown here is derived from an EMBL/GenBank/DDBJ whole genome shotgun (WGS) entry which is preliminary data.</text>
</comment>
<dbReference type="SUPFAM" id="SSF53448">
    <property type="entry name" value="Nucleotide-diphospho-sugar transferases"/>
    <property type="match status" value="1"/>
</dbReference>
<dbReference type="RefSeq" id="WP_063378441.1">
    <property type="nucleotide sequence ID" value="NZ_AUXT01000192.1"/>
</dbReference>
<organism evidence="1 2">
    <name type="scientific">Pseudoalteromonas luteoviolacea NCIMB 1942</name>
    <dbReference type="NCBI Taxonomy" id="1365253"/>
    <lineage>
        <taxon>Bacteria</taxon>
        <taxon>Pseudomonadati</taxon>
        <taxon>Pseudomonadota</taxon>
        <taxon>Gammaproteobacteria</taxon>
        <taxon>Alteromonadales</taxon>
        <taxon>Pseudoalteromonadaceae</taxon>
        <taxon>Pseudoalteromonas</taxon>
    </lineage>
</organism>